<dbReference type="KEGG" id="txi:TH3_14730"/>
<dbReference type="Pfam" id="PF13852">
    <property type="entry name" value="DUF4197"/>
    <property type="match status" value="1"/>
</dbReference>
<evidence type="ECO:0008006" key="3">
    <source>
        <dbReference type="Google" id="ProtNLM"/>
    </source>
</evidence>
<proteinExistence type="predicted"/>
<sequence length="298" mass="31611">MQNPGPGSGFCLFKAMICLQDDENTKSKGTSMRSLPPKPKTFTRLIVSASFLALMAGLSVDASAQSFFDKAKEALGSVTGNTTGSGSGSSSASMAGLSDETVSDALRQALDKGVEVVTTDLGVTDGFNADPVAHIPLPDSVKHAQSLLSAAGLGSYGEEIELRMNRAAEQTMRDAGDILADAVSRMTLEDAKGILDGPEDAATKYLRRVSGGDIESRLRPVIGEALAETGALQLYDQMMGQYDTLPMVPDIKASLSDHATDKAMDGLFYYIAKQEADIRNDPARWTTDVLKKVFSTVN</sequence>
<protein>
    <recommendedName>
        <fullName evidence="3">DUF4197 domain-containing protein</fullName>
    </recommendedName>
</protein>
<accession>A0AB72UFU7</accession>
<dbReference type="Proteomes" id="UP000007127">
    <property type="component" value="Chromosome"/>
</dbReference>
<reference evidence="1 2" key="1">
    <citation type="journal article" date="2012" name="J. Bacteriol.">
        <title>Genome sequence of Thalassospira xiamenensis type strain M-5.</title>
        <authorList>
            <person name="Lai Q."/>
            <person name="Shao Z."/>
        </authorList>
    </citation>
    <scope>NUCLEOTIDE SEQUENCE [LARGE SCALE GENOMIC DNA]</scope>
    <source>
        <strain evidence="1 2">M-5</strain>
    </source>
</reference>
<dbReference type="InterPro" id="IPR025245">
    <property type="entry name" value="DUF4197"/>
</dbReference>
<dbReference type="EMBL" id="CP004388">
    <property type="protein sequence ID" value="AJD53052.1"/>
    <property type="molecule type" value="Genomic_DNA"/>
</dbReference>
<evidence type="ECO:0000313" key="1">
    <source>
        <dbReference type="EMBL" id="AJD53052.1"/>
    </source>
</evidence>
<name>A0AB72UFU7_9PROT</name>
<gene>
    <name evidence="1" type="ORF">TH3_14730</name>
</gene>
<organism evidence="1 2">
    <name type="scientific">Thalassospira xiamenensis M-5 = DSM 17429</name>
    <dbReference type="NCBI Taxonomy" id="1123366"/>
    <lineage>
        <taxon>Bacteria</taxon>
        <taxon>Pseudomonadati</taxon>
        <taxon>Pseudomonadota</taxon>
        <taxon>Alphaproteobacteria</taxon>
        <taxon>Rhodospirillales</taxon>
        <taxon>Thalassospiraceae</taxon>
        <taxon>Thalassospira</taxon>
    </lineage>
</organism>
<dbReference type="AlphaFoldDB" id="A0AB72UFU7"/>
<evidence type="ECO:0000313" key="2">
    <source>
        <dbReference type="Proteomes" id="UP000007127"/>
    </source>
</evidence>